<evidence type="ECO:0000256" key="1">
    <source>
        <dbReference type="SAM" id="Phobius"/>
    </source>
</evidence>
<accession>A0A5C6X8D1</accession>
<keyword evidence="4" id="KW-1185">Reference proteome</keyword>
<reference evidence="3 4" key="1">
    <citation type="submission" date="2019-08" db="EMBL/GenBank/DDBJ databases">
        <title>Bradymonadales sp. TMQ4.</title>
        <authorList>
            <person name="Liang Q."/>
        </authorList>
    </citation>
    <scope>NUCLEOTIDE SEQUENCE [LARGE SCALE GENOMIC DNA]</scope>
    <source>
        <strain evidence="3 4">TMQ4</strain>
    </source>
</reference>
<name>A0A5C6X8D1_9DELT</name>
<organism evidence="3 4">
    <name type="scientific">Lujinxingia vulgaris</name>
    <dbReference type="NCBI Taxonomy" id="2600176"/>
    <lineage>
        <taxon>Bacteria</taxon>
        <taxon>Deltaproteobacteria</taxon>
        <taxon>Bradymonadales</taxon>
        <taxon>Lujinxingiaceae</taxon>
        <taxon>Lujinxingia</taxon>
    </lineage>
</organism>
<dbReference type="RefSeq" id="WP_146981690.1">
    <property type="nucleotide sequence ID" value="NZ_VOSM01000005.1"/>
</dbReference>
<dbReference type="EMBL" id="VOSM01000005">
    <property type="protein sequence ID" value="TXD36562.1"/>
    <property type="molecule type" value="Genomic_DNA"/>
</dbReference>
<evidence type="ECO:0000313" key="4">
    <source>
        <dbReference type="Proteomes" id="UP000321412"/>
    </source>
</evidence>
<keyword evidence="1" id="KW-0472">Membrane</keyword>
<feature type="domain" description="Fatty acid desaturase" evidence="2">
    <location>
        <begin position="147"/>
        <end position="242"/>
    </location>
</feature>
<dbReference type="GO" id="GO:0008610">
    <property type="term" value="P:lipid biosynthetic process"/>
    <property type="evidence" value="ECO:0007669"/>
    <property type="project" value="UniProtKB-ARBA"/>
</dbReference>
<dbReference type="PANTHER" id="PTHR19353:SF19">
    <property type="entry name" value="DELTA(5) FATTY ACID DESATURASE C-RELATED"/>
    <property type="match status" value="1"/>
</dbReference>
<evidence type="ECO:0000259" key="2">
    <source>
        <dbReference type="Pfam" id="PF00487"/>
    </source>
</evidence>
<feature type="domain" description="Fatty acid desaturase" evidence="2">
    <location>
        <begin position="48"/>
        <end position="141"/>
    </location>
</feature>
<dbReference type="PANTHER" id="PTHR19353">
    <property type="entry name" value="FATTY ACID DESATURASE 2"/>
    <property type="match status" value="1"/>
</dbReference>
<feature type="transmembrane region" description="Helical" evidence="1">
    <location>
        <begin position="83"/>
        <end position="101"/>
    </location>
</feature>
<sequence length="256" mass="29265">MTSLTRPAHHTTRGLLSAAIILMLWSLTLTAALNFPLALTPVSVVVGMLLVALQTFLYTGLFITAHDAMHRTVAPRYPRLNHAIGRLAVLLYALFSYSKLLKSHHQHHAHPASGDDPDFHDGEHPDPLRWYLHFLKGYVSVGQIVGMAIVFNILHHLVGVALPNLLLFWVLPSLLSTLQLFYFGTYLPHRAPSEGYADQHRASSNDFAPWLSFLTCYHFGYHWEHHERPDIPWWDLPRMRRHQLNQKSHSKPVQMT</sequence>
<feature type="transmembrane region" description="Helical" evidence="1">
    <location>
        <begin position="42"/>
        <end position="63"/>
    </location>
</feature>
<dbReference type="GO" id="GO:0016020">
    <property type="term" value="C:membrane"/>
    <property type="evidence" value="ECO:0007669"/>
    <property type="project" value="TreeGrafter"/>
</dbReference>
<comment type="caution">
    <text evidence="3">The sequence shown here is derived from an EMBL/GenBank/DDBJ whole genome shotgun (WGS) entry which is preliminary data.</text>
</comment>
<dbReference type="Proteomes" id="UP000321412">
    <property type="component" value="Unassembled WGS sequence"/>
</dbReference>
<dbReference type="GO" id="GO:0016717">
    <property type="term" value="F:oxidoreductase activity, acting on paired donors, with oxidation of a pair of donors resulting in the reduction of molecular oxygen to two molecules of water"/>
    <property type="evidence" value="ECO:0007669"/>
    <property type="project" value="TreeGrafter"/>
</dbReference>
<dbReference type="InterPro" id="IPR005804">
    <property type="entry name" value="FA_desaturase_dom"/>
</dbReference>
<feature type="transmembrane region" description="Helical" evidence="1">
    <location>
        <begin position="166"/>
        <end position="187"/>
    </location>
</feature>
<evidence type="ECO:0000313" key="3">
    <source>
        <dbReference type="EMBL" id="TXD36562.1"/>
    </source>
</evidence>
<dbReference type="OrthoDB" id="9792534at2"/>
<dbReference type="AlphaFoldDB" id="A0A5C6X8D1"/>
<gene>
    <name evidence="3" type="ORF">FRC98_12045</name>
</gene>
<feature type="transmembrane region" description="Helical" evidence="1">
    <location>
        <begin position="130"/>
        <end position="154"/>
    </location>
</feature>
<keyword evidence="1" id="KW-0812">Transmembrane</keyword>
<dbReference type="InterPro" id="IPR012171">
    <property type="entry name" value="Fatty_acid_desaturase"/>
</dbReference>
<keyword evidence="1" id="KW-1133">Transmembrane helix</keyword>
<dbReference type="Pfam" id="PF00487">
    <property type="entry name" value="FA_desaturase"/>
    <property type="match status" value="2"/>
</dbReference>
<proteinExistence type="predicted"/>
<protein>
    <submittedName>
        <fullName evidence="3">Beta-carotene ketolase</fullName>
    </submittedName>
</protein>